<evidence type="ECO:0000259" key="6">
    <source>
        <dbReference type="Pfam" id="PF00856"/>
    </source>
</evidence>
<organism evidence="7 8">
    <name type="scientific">Coccomyxa subellipsoidea (strain C-169)</name>
    <name type="common">Green microalga</name>
    <dbReference type="NCBI Taxonomy" id="574566"/>
    <lineage>
        <taxon>Eukaryota</taxon>
        <taxon>Viridiplantae</taxon>
        <taxon>Chlorophyta</taxon>
        <taxon>core chlorophytes</taxon>
        <taxon>Trebouxiophyceae</taxon>
        <taxon>Trebouxiophyceae incertae sedis</taxon>
        <taxon>Coccomyxaceae</taxon>
        <taxon>Coccomyxa</taxon>
        <taxon>Coccomyxa subellipsoidea</taxon>
    </lineage>
</organism>
<dbReference type="eggNOG" id="KOG1337">
    <property type="taxonomic scope" value="Eukaryota"/>
</dbReference>
<feature type="domain" description="SET" evidence="6">
    <location>
        <begin position="100"/>
        <end position="346"/>
    </location>
</feature>
<keyword evidence="4 5" id="KW-0472">Membrane</keyword>
<dbReference type="Pfam" id="PF07264">
    <property type="entry name" value="EI24"/>
    <property type="match status" value="1"/>
</dbReference>
<evidence type="ECO:0000256" key="5">
    <source>
        <dbReference type="SAM" id="Phobius"/>
    </source>
</evidence>
<dbReference type="InterPro" id="IPR001214">
    <property type="entry name" value="SET_dom"/>
</dbReference>
<dbReference type="OrthoDB" id="341421at2759"/>
<dbReference type="Proteomes" id="UP000007264">
    <property type="component" value="Unassembled WGS sequence"/>
</dbReference>
<feature type="transmembrane region" description="Helical" evidence="5">
    <location>
        <begin position="674"/>
        <end position="693"/>
    </location>
</feature>
<dbReference type="PANTHER" id="PTHR21389">
    <property type="entry name" value="P53 INDUCED PROTEIN"/>
    <property type="match status" value="1"/>
</dbReference>
<feature type="transmembrane region" description="Helical" evidence="5">
    <location>
        <begin position="545"/>
        <end position="564"/>
    </location>
</feature>
<evidence type="ECO:0000313" key="7">
    <source>
        <dbReference type="EMBL" id="EIE27734.1"/>
    </source>
</evidence>
<dbReference type="RefSeq" id="XP_005652278.1">
    <property type="nucleotide sequence ID" value="XM_005652221.1"/>
</dbReference>
<sequence>MLPCRSLRNLDHTSTVCVHESLLKPSRFRDLNCSRPAFTRQRLHRSASYRDTRCTAAPAKPIDGQGIQKSGEGPLGFQEWALQSGITSPSLRLAEFAGLRGMAAADNIAKGEVLVSLPVAAALVVSPKERSQLPGTFCSSAFYSKKPWYVQMALNLLYERQLGPASKLAPYVAALPVDFSTPLSWSEAQLQALCYPQLIREVATQREGLKRLHAELAVSTPGTPITEQDLIWALQAVRSRAFSGPYAGPTWRSRLKTFGALGALAAASITVAHVLNGAIAAALFNLLYDVVLSQKVKWYAMCPVVDFLNHKSTVQSEVEYEYFADRFSVRCQSYFSKGEQVFISYGKQSNDSLLQYYGFVEPGIPHDTYTIPDLRAAALALSDTSKVPGIAGLPQSSKGILTRTGPDSYTEDQLKATQLSKGQINKRKTGECFGLNGAIFLGSILLWDYALAPGMRWMLTGLRSWAGPTGAEALLALLKATFVVWWLLPVYCISFALSCVWYQELAELAVRWMRGSGGQAAGAPAASQAASRQRAPLLDQMAQELYRVVLFAVFYLQVCLLGLVPYVGPALYGVMVSWLYALYSFDYRWSISSKRLPERIAFFQQHWAFFLGFGCVCTIATCLWSFFIQAAVMAMVYPLFILVACKSEPLRTYQRVVERERAAGREVSVMPLPIFSAATTATSFILAHFFTVLQVPGWLLRNRMLLLGGLAILLVGFGLYTVAA</sequence>
<keyword evidence="8" id="KW-1185">Reference proteome</keyword>
<reference evidence="7 8" key="1">
    <citation type="journal article" date="2012" name="Genome Biol.">
        <title>The genome of the polar eukaryotic microalga coccomyxa subellipsoidea reveals traits of cold adaptation.</title>
        <authorList>
            <person name="Blanc G."/>
            <person name="Agarkova I."/>
            <person name="Grimwood J."/>
            <person name="Kuo A."/>
            <person name="Brueggeman A."/>
            <person name="Dunigan D."/>
            <person name="Gurnon J."/>
            <person name="Ladunga I."/>
            <person name="Lindquist E."/>
            <person name="Lucas S."/>
            <person name="Pangilinan J."/>
            <person name="Proschold T."/>
            <person name="Salamov A."/>
            <person name="Schmutz J."/>
            <person name="Weeks D."/>
            <person name="Yamada T."/>
            <person name="Claverie J.M."/>
            <person name="Grigoriev I."/>
            <person name="Van Etten J."/>
            <person name="Lomsadze A."/>
            <person name="Borodovsky M."/>
        </authorList>
    </citation>
    <scope>NUCLEOTIDE SEQUENCE [LARGE SCALE GENOMIC DNA]</scope>
    <source>
        <strain evidence="7 8">C-169</strain>
    </source>
</reference>
<feature type="transmembrane region" description="Helical" evidence="5">
    <location>
        <begin position="705"/>
        <end position="723"/>
    </location>
</feature>
<accession>I0ZAR5</accession>
<comment type="caution">
    <text evidence="7">The sequence shown here is derived from an EMBL/GenBank/DDBJ whole genome shotgun (WGS) entry which is preliminary data.</text>
</comment>
<dbReference type="eggNOG" id="KOG3966">
    <property type="taxonomic scope" value="Eukaryota"/>
</dbReference>
<proteinExistence type="predicted"/>
<dbReference type="AlphaFoldDB" id="I0ZAR5"/>
<gene>
    <name evidence="7" type="ORF">COCSUDRAFT_64357</name>
</gene>
<dbReference type="PANTHER" id="PTHR21389:SF0">
    <property type="entry name" value="ETOPOSIDE-INDUCED PROTEIN 2.4 HOMOLOG"/>
    <property type="match status" value="1"/>
</dbReference>
<dbReference type="SUPFAM" id="SSF82199">
    <property type="entry name" value="SET domain"/>
    <property type="match status" value="1"/>
</dbReference>
<evidence type="ECO:0000256" key="1">
    <source>
        <dbReference type="ARBA" id="ARBA00004141"/>
    </source>
</evidence>
<dbReference type="EMBL" id="AGSI01000001">
    <property type="protein sequence ID" value="EIE27734.1"/>
    <property type="molecule type" value="Genomic_DNA"/>
</dbReference>
<dbReference type="GO" id="GO:0016236">
    <property type="term" value="P:macroautophagy"/>
    <property type="evidence" value="ECO:0007669"/>
    <property type="project" value="TreeGrafter"/>
</dbReference>
<evidence type="ECO:0000256" key="3">
    <source>
        <dbReference type="ARBA" id="ARBA00022989"/>
    </source>
</evidence>
<name>I0ZAR5_COCSC</name>
<keyword evidence="3 5" id="KW-1133">Transmembrane helix</keyword>
<dbReference type="KEGG" id="csl:COCSUDRAFT_64357"/>
<evidence type="ECO:0000313" key="8">
    <source>
        <dbReference type="Proteomes" id="UP000007264"/>
    </source>
</evidence>
<dbReference type="GO" id="GO:0016020">
    <property type="term" value="C:membrane"/>
    <property type="evidence" value="ECO:0007669"/>
    <property type="project" value="UniProtKB-SubCell"/>
</dbReference>
<dbReference type="GeneID" id="17045749"/>
<dbReference type="Gene3D" id="3.90.1410.10">
    <property type="entry name" value="set domain protein methyltransferase, domain 1"/>
    <property type="match status" value="1"/>
</dbReference>
<evidence type="ECO:0000256" key="2">
    <source>
        <dbReference type="ARBA" id="ARBA00022692"/>
    </source>
</evidence>
<evidence type="ECO:0000256" key="4">
    <source>
        <dbReference type="ARBA" id="ARBA00023136"/>
    </source>
</evidence>
<comment type="subcellular location">
    <subcellularLocation>
        <location evidence="1">Membrane</location>
        <topology evidence="1">Multi-pass membrane protein</topology>
    </subcellularLocation>
</comment>
<dbReference type="InterPro" id="IPR046341">
    <property type="entry name" value="SET_dom_sf"/>
</dbReference>
<dbReference type="Pfam" id="PF00856">
    <property type="entry name" value="SET"/>
    <property type="match status" value="1"/>
</dbReference>
<feature type="transmembrane region" description="Helical" evidence="5">
    <location>
        <begin position="433"/>
        <end position="452"/>
    </location>
</feature>
<feature type="transmembrane region" description="Helical" evidence="5">
    <location>
        <begin position="607"/>
        <end position="640"/>
    </location>
</feature>
<feature type="transmembrane region" description="Helical" evidence="5">
    <location>
        <begin position="258"/>
        <end position="288"/>
    </location>
</feature>
<dbReference type="CDD" id="cd10527">
    <property type="entry name" value="SET_LSMT"/>
    <property type="match status" value="1"/>
</dbReference>
<keyword evidence="2 5" id="KW-0812">Transmembrane</keyword>
<dbReference type="InterPro" id="IPR059112">
    <property type="entry name" value="CysZ/EI24"/>
</dbReference>
<feature type="transmembrane region" description="Helical" evidence="5">
    <location>
        <begin position="483"/>
        <end position="502"/>
    </location>
</feature>
<dbReference type="GO" id="GO:0005783">
    <property type="term" value="C:endoplasmic reticulum"/>
    <property type="evidence" value="ECO:0007669"/>
    <property type="project" value="TreeGrafter"/>
</dbReference>
<protein>
    <submittedName>
        <fullName evidence="7">SET domain-containing protein</fullName>
    </submittedName>
</protein>